<feature type="compositionally biased region" description="Low complexity" evidence="1">
    <location>
        <begin position="131"/>
        <end position="143"/>
    </location>
</feature>
<proteinExistence type="predicted"/>
<feature type="compositionally biased region" description="Basic and acidic residues" evidence="1">
    <location>
        <begin position="81"/>
        <end position="90"/>
    </location>
</feature>
<dbReference type="AlphaFoldDB" id="A0A8J3XTI8"/>
<reference evidence="4" key="1">
    <citation type="submission" date="2021-01" db="EMBL/GenBank/DDBJ databases">
        <title>Whole genome shotgun sequence of Planotetraspora thailandica NBRC 104271.</title>
        <authorList>
            <person name="Komaki H."/>
            <person name="Tamura T."/>
        </authorList>
    </citation>
    <scope>NUCLEOTIDE SEQUENCE</scope>
    <source>
        <strain evidence="4">NBRC 104271</strain>
    </source>
</reference>
<dbReference type="InterPro" id="IPR021949">
    <property type="entry name" value="DUF3566_TM"/>
</dbReference>
<name>A0A8J3XTI8_9ACTN</name>
<feature type="transmembrane region" description="Helical" evidence="2">
    <location>
        <begin position="297"/>
        <end position="320"/>
    </location>
</feature>
<dbReference type="Pfam" id="PF12089">
    <property type="entry name" value="DUF3566"/>
    <property type="match status" value="1"/>
</dbReference>
<feature type="compositionally biased region" description="Gly residues" evidence="1">
    <location>
        <begin position="144"/>
        <end position="172"/>
    </location>
</feature>
<feature type="region of interest" description="Disordered" evidence="1">
    <location>
        <begin position="257"/>
        <end position="280"/>
    </location>
</feature>
<keyword evidence="5" id="KW-1185">Reference proteome</keyword>
<evidence type="ECO:0000313" key="4">
    <source>
        <dbReference type="EMBL" id="GII52190.1"/>
    </source>
</evidence>
<gene>
    <name evidence="4" type="ORF">Pth03_05790</name>
</gene>
<sequence>MSETGDARGPGAPRKKSPGARPASSSMRDGVTARVDKSDSVAGVAPEKEKVTPVDSVVSESDNATVRIRTSGSDQPWKPQTAKDAEKPADGKTPPFGNPGSSSGGTSPSGKDPIKAEPSVSGAGKPGTGKPGASSTGKAASVSGGAGKPAAGSGGPGKPAGSGGVGGAGRPAGSGEPTATFPRAAATGDASSSSSGAGRTPGSASGPGAAPSGSFGAGSAGRGPVSGSSVSGGSVSGSAAASPIRLGGDDTGYAASGNRFDSLTGAPKGKGKKGDGKGPRRAHLVLRRVEPWSAMKFSFVVSLVCFVVLFVAVAILYFVLSSIGVFSSITSAVSSLTSGDTQTASTLDISGWFDPARILGFTGLLGAVNVVLITALSTLGAVIYNVAADLVGGVEVTFSEAE</sequence>
<feature type="domain" description="DUF3566" evidence="3">
    <location>
        <begin position="279"/>
        <end position="400"/>
    </location>
</feature>
<feature type="compositionally biased region" description="Low complexity" evidence="1">
    <location>
        <begin position="222"/>
        <end position="234"/>
    </location>
</feature>
<accession>A0A8J3XTI8</accession>
<feature type="compositionally biased region" description="Low complexity" evidence="1">
    <location>
        <begin position="184"/>
        <end position="214"/>
    </location>
</feature>
<keyword evidence="2" id="KW-1133">Transmembrane helix</keyword>
<feature type="compositionally biased region" description="Polar residues" evidence="1">
    <location>
        <begin position="58"/>
        <end position="74"/>
    </location>
</feature>
<keyword evidence="2" id="KW-0472">Membrane</keyword>
<feature type="compositionally biased region" description="Low complexity" evidence="1">
    <location>
        <begin position="94"/>
        <end position="111"/>
    </location>
</feature>
<protein>
    <recommendedName>
        <fullName evidence="3">DUF3566 domain-containing protein</fullName>
    </recommendedName>
</protein>
<dbReference type="Proteomes" id="UP000605992">
    <property type="component" value="Unassembled WGS sequence"/>
</dbReference>
<dbReference type="EMBL" id="BOOR01000005">
    <property type="protein sequence ID" value="GII52190.1"/>
    <property type="molecule type" value="Genomic_DNA"/>
</dbReference>
<evidence type="ECO:0000256" key="2">
    <source>
        <dbReference type="SAM" id="Phobius"/>
    </source>
</evidence>
<feature type="transmembrane region" description="Helical" evidence="2">
    <location>
        <begin position="358"/>
        <end position="384"/>
    </location>
</feature>
<keyword evidence="2" id="KW-0812">Transmembrane</keyword>
<evidence type="ECO:0000256" key="1">
    <source>
        <dbReference type="SAM" id="MobiDB-lite"/>
    </source>
</evidence>
<comment type="caution">
    <text evidence="4">The sequence shown here is derived from an EMBL/GenBank/DDBJ whole genome shotgun (WGS) entry which is preliminary data.</text>
</comment>
<evidence type="ECO:0000313" key="5">
    <source>
        <dbReference type="Proteomes" id="UP000605992"/>
    </source>
</evidence>
<feature type="region of interest" description="Disordered" evidence="1">
    <location>
        <begin position="1"/>
        <end position="234"/>
    </location>
</feature>
<evidence type="ECO:0000259" key="3">
    <source>
        <dbReference type="Pfam" id="PF12089"/>
    </source>
</evidence>
<organism evidence="4 5">
    <name type="scientific">Planotetraspora thailandica</name>
    <dbReference type="NCBI Taxonomy" id="487172"/>
    <lineage>
        <taxon>Bacteria</taxon>
        <taxon>Bacillati</taxon>
        <taxon>Actinomycetota</taxon>
        <taxon>Actinomycetes</taxon>
        <taxon>Streptosporangiales</taxon>
        <taxon>Streptosporangiaceae</taxon>
        <taxon>Planotetraspora</taxon>
    </lineage>
</organism>